<gene>
    <name evidence="1" type="ORF">EGH21_13975</name>
</gene>
<accession>A0AAW4PSI0</accession>
<dbReference type="EMBL" id="RKLR01000005">
    <property type="protein sequence ID" value="MBX0324141.1"/>
    <property type="molecule type" value="Genomic_DNA"/>
</dbReference>
<evidence type="ECO:0000313" key="1">
    <source>
        <dbReference type="EMBL" id="MBX0324141.1"/>
    </source>
</evidence>
<evidence type="ECO:0008006" key="3">
    <source>
        <dbReference type="Google" id="ProtNLM"/>
    </source>
</evidence>
<dbReference type="RefSeq" id="WP_220619103.1">
    <property type="nucleotide sequence ID" value="NZ_RKLR01000005.1"/>
</dbReference>
<dbReference type="Proteomes" id="UP001430377">
    <property type="component" value="Unassembled WGS sequence"/>
</dbReference>
<organism evidence="1 2">
    <name type="scientific">Haloarcula rubra</name>
    <dbReference type="NCBI Taxonomy" id="2487747"/>
    <lineage>
        <taxon>Archaea</taxon>
        <taxon>Methanobacteriati</taxon>
        <taxon>Methanobacteriota</taxon>
        <taxon>Stenosarchaea group</taxon>
        <taxon>Halobacteria</taxon>
        <taxon>Halobacteriales</taxon>
        <taxon>Haloarculaceae</taxon>
        <taxon>Haloarcula</taxon>
    </lineage>
</organism>
<protein>
    <recommendedName>
        <fullName evidence="3">Small CPxCG-related zinc finger protein</fullName>
    </recommendedName>
</protein>
<proteinExistence type="predicted"/>
<reference evidence="1 2" key="1">
    <citation type="submission" date="2021-06" db="EMBL/GenBank/DDBJ databases">
        <title>Halomicroarcula sp. a new haloarchaeum isolated from saline soil.</title>
        <authorList>
            <person name="Duran-Viseras A."/>
            <person name="Sanchez-Porro C."/>
            <person name="Ventosa A."/>
        </authorList>
    </citation>
    <scope>NUCLEOTIDE SEQUENCE [LARGE SCALE GENOMIC DNA]</scope>
    <source>
        <strain evidence="1 2">F13</strain>
    </source>
</reference>
<keyword evidence="2" id="KW-1185">Reference proteome</keyword>
<comment type="caution">
    <text evidence="1">The sequence shown here is derived from an EMBL/GenBank/DDBJ whole genome shotgun (WGS) entry which is preliminary data.</text>
</comment>
<dbReference type="AlphaFoldDB" id="A0AAW4PSI0"/>
<sequence length="53" mass="5893">MTTTYECLCGATLRYRQDMTRERGGTGRTWSCSDCGTPVPGMVAERLSHQHPS</sequence>
<evidence type="ECO:0000313" key="2">
    <source>
        <dbReference type="Proteomes" id="UP001430377"/>
    </source>
</evidence>
<name>A0AAW4PSI0_9EURY</name>